<comment type="caution">
    <text evidence="1">The sequence shown here is derived from an EMBL/GenBank/DDBJ whole genome shotgun (WGS) entry which is preliminary data.</text>
</comment>
<accession>A0ABW3HW05</accession>
<reference evidence="2" key="1">
    <citation type="journal article" date="2019" name="Int. J. Syst. Evol. Microbiol.">
        <title>The Global Catalogue of Microorganisms (GCM) 10K type strain sequencing project: providing services to taxonomists for standard genome sequencing and annotation.</title>
        <authorList>
            <consortium name="The Broad Institute Genomics Platform"/>
            <consortium name="The Broad Institute Genome Sequencing Center for Infectious Disease"/>
            <person name="Wu L."/>
            <person name="Ma J."/>
        </authorList>
    </citation>
    <scope>NUCLEOTIDE SEQUENCE [LARGE SCALE GENOMIC DNA]</scope>
    <source>
        <strain evidence="2">CCUG 59129</strain>
    </source>
</reference>
<evidence type="ECO:0000313" key="2">
    <source>
        <dbReference type="Proteomes" id="UP001596989"/>
    </source>
</evidence>
<evidence type="ECO:0000313" key="1">
    <source>
        <dbReference type="EMBL" id="MFD0961460.1"/>
    </source>
</evidence>
<gene>
    <name evidence="1" type="ORF">ACFQ2I_19075</name>
</gene>
<name>A0ABW3HW05_9BACL</name>
<dbReference type="Proteomes" id="UP001596989">
    <property type="component" value="Unassembled WGS sequence"/>
</dbReference>
<keyword evidence="2" id="KW-1185">Reference proteome</keyword>
<protein>
    <submittedName>
        <fullName evidence="1">Uncharacterized protein</fullName>
    </submittedName>
</protein>
<organism evidence="1 2">
    <name type="scientific">Paenibacillus chungangensis</name>
    <dbReference type="NCBI Taxonomy" id="696535"/>
    <lineage>
        <taxon>Bacteria</taxon>
        <taxon>Bacillati</taxon>
        <taxon>Bacillota</taxon>
        <taxon>Bacilli</taxon>
        <taxon>Bacillales</taxon>
        <taxon>Paenibacillaceae</taxon>
        <taxon>Paenibacillus</taxon>
    </lineage>
</organism>
<dbReference type="EMBL" id="JBHTJZ010000036">
    <property type="protein sequence ID" value="MFD0961460.1"/>
    <property type="molecule type" value="Genomic_DNA"/>
</dbReference>
<dbReference type="RefSeq" id="WP_377567055.1">
    <property type="nucleotide sequence ID" value="NZ_JBHTJZ010000036.1"/>
</dbReference>
<proteinExistence type="predicted"/>
<sequence length="79" mass="9030">MNDDDKRGVRRGRPHRFRTGEWVQCGGVYSDDWGENMMLLQGDLFPGNPQMGHTSWTLQGPSMGIRQPNSGWNRYDAGF</sequence>